<evidence type="ECO:0000313" key="2">
    <source>
        <dbReference type="EMBL" id="NEY72625.1"/>
    </source>
</evidence>
<gene>
    <name evidence="2" type="ORF">G4D63_12885</name>
</gene>
<dbReference type="EMBL" id="JAAIWM010000004">
    <property type="protein sequence ID" value="NEY72625.1"/>
    <property type="molecule type" value="Genomic_DNA"/>
</dbReference>
<dbReference type="CDD" id="cd04301">
    <property type="entry name" value="NAT_SF"/>
    <property type="match status" value="1"/>
</dbReference>
<dbReference type="InterPro" id="IPR000182">
    <property type="entry name" value="GNAT_dom"/>
</dbReference>
<organism evidence="2 3">
    <name type="scientific">Bacillus mesophilus</name>
    <dbReference type="NCBI Taxonomy" id="1808955"/>
    <lineage>
        <taxon>Bacteria</taxon>
        <taxon>Bacillati</taxon>
        <taxon>Bacillota</taxon>
        <taxon>Bacilli</taxon>
        <taxon>Bacillales</taxon>
        <taxon>Bacillaceae</taxon>
        <taxon>Bacillus</taxon>
    </lineage>
</organism>
<dbReference type="Pfam" id="PF00583">
    <property type="entry name" value="Acetyltransf_1"/>
    <property type="match status" value="1"/>
</dbReference>
<dbReference type="InterPro" id="IPR016181">
    <property type="entry name" value="Acyl_CoA_acyltransferase"/>
</dbReference>
<name>A0A6M0Q8D4_9BACI</name>
<sequence>MQITIRSMTEEDKEFIIGLSTRFTEFDFMEWRDPEKMKDAQFKLITDAIENLDSDSDIFVAEDDTRKLLGFLHLTKNVDYFTGESQGYISSLAVSKEGEGKGIAKSLMEKAEEWSRSKGYKQLTLNVFARNERALNFYSKFEYEKEVIKMVKELT</sequence>
<evidence type="ECO:0000259" key="1">
    <source>
        <dbReference type="PROSITE" id="PS51186"/>
    </source>
</evidence>
<dbReference type="SUPFAM" id="SSF55729">
    <property type="entry name" value="Acyl-CoA N-acyltransferases (Nat)"/>
    <property type="match status" value="1"/>
</dbReference>
<keyword evidence="2" id="KW-0808">Transferase</keyword>
<keyword evidence="3" id="KW-1185">Reference proteome</keyword>
<dbReference type="GO" id="GO:0016747">
    <property type="term" value="F:acyltransferase activity, transferring groups other than amino-acyl groups"/>
    <property type="evidence" value="ECO:0007669"/>
    <property type="project" value="InterPro"/>
</dbReference>
<feature type="domain" description="N-acetyltransferase" evidence="1">
    <location>
        <begin position="3"/>
        <end position="155"/>
    </location>
</feature>
<accession>A0A6M0Q8D4</accession>
<proteinExistence type="predicted"/>
<dbReference type="RefSeq" id="WP_163180084.1">
    <property type="nucleotide sequence ID" value="NZ_JAAIWM010000004.1"/>
</dbReference>
<reference evidence="2 3" key="1">
    <citation type="submission" date="2020-02" db="EMBL/GenBank/DDBJ databases">
        <title>Bacillus aquiflavi sp. nov., isolated from yellow water of strong flavor Chinese baijiu in Yibin region of China.</title>
        <authorList>
            <person name="Xie J."/>
        </authorList>
    </citation>
    <scope>NUCLEOTIDE SEQUENCE [LARGE SCALE GENOMIC DNA]</scope>
    <source>
        <strain evidence="2 3">SA4</strain>
    </source>
</reference>
<dbReference type="PROSITE" id="PS51186">
    <property type="entry name" value="GNAT"/>
    <property type="match status" value="1"/>
</dbReference>
<dbReference type="AlphaFoldDB" id="A0A6M0Q8D4"/>
<dbReference type="PANTHER" id="PTHR43072">
    <property type="entry name" value="N-ACETYLTRANSFERASE"/>
    <property type="match status" value="1"/>
</dbReference>
<protein>
    <submittedName>
        <fullName evidence="2">GNAT family N-acetyltransferase</fullName>
    </submittedName>
</protein>
<dbReference type="Proteomes" id="UP000481043">
    <property type="component" value="Unassembled WGS sequence"/>
</dbReference>
<comment type="caution">
    <text evidence="2">The sequence shown here is derived from an EMBL/GenBank/DDBJ whole genome shotgun (WGS) entry which is preliminary data.</text>
</comment>
<evidence type="ECO:0000313" key="3">
    <source>
        <dbReference type="Proteomes" id="UP000481043"/>
    </source>
</evidence>
<dbReference type="Gene3D" id="3.40.630.30">
    <property type="match status" value="1"/>
</dbReference>